<accession>A0AAD4DG76</accession>
<feature type="transmembrane region" description="Helical" evidence="1">
    <location>
        <begin position="89"/>
        <end position="113"/>
    </location>
</feature>
<proteinExistence type="predicted"/>
<keyword evidence="1" id="KW-0472">Membrane</keyword>
<name>A0AAD4DG76_9FUNG</name>
<protein>
    <submittedName>
        <fullName evidence="2">Uncharacterized protein</fullName>
    </submittedName>
</protein>
<feature type="transmembrane region" description="Helical" evidence="1">
    <location>
        <begin position="133"/>
        <end position="151"/>
    </location>
</feature>
<dbReference type="AlphaFoldDB" id="A0AAD4DG76"/>
<organism evidence="2 3">
    <name type="scientific">Linnemannia exigua</name>
    <dbReference type="NCBI Taxonomy" id="604196"/>
    <lineage>
        <taxon>Eukaryota</taxon>
        <taxon>Fungi</taxon>
        <taxon>Fungi incertae sedis</taxon>
        <taxon>Mucoromycota</taxon>
        <taxon>Mortierellomycotina</taxon>
        <taxon>Mortierellomycetes</taxon>
        <taxon>Mortierellales</taxon>
        <taxon>Mortierellaceae</taxon>
        <taxon>Linnemannia</taxon>
    </lineage>
</organism>
<evidence type="ECO:0000313" key="2">
    <source>
        <dbReference type="EMBL" id="KAG0275705.1"/>
    </source>
</evidence>
<feature type="transmembrane region" description="Helical" evidence="1">
    <location>
        <begin position="33"/>
        <end position="54"/>
    </location>
</feature>
<dbReference type="EMBL" id="JAAAIL010000447">
    <property type="protein sequence ID" value="KAG0275705.1"/>
    <property type="molecule type" value="Genomic_DNA"/>
</dbReference>
<keyword evidence="1" id="KW-0812">Transmembrane</keyword>
<dbReference type="Proteomes" id="UP001194580">
    <property type="component" value="Unassembled WGS sequence"/>
</dbReference>
<keyword evidence="3" id="KW-1185">Reference proteome</keyword>
<comment type="caution">
    <text evidence="2">The sequence shown here is derived from an EMBL/GenBank/DDBJ whole genome shotgun (WGS) entry which is preliminary data.</text>
</comment>
<keyword evidence="1" id="KW-1133">Transmembrane helix</keyword>
<gene>
    <name evidence="2" type="ORF">BGZ95_008470</name>
</gene>
<evidence type="ECO:0000256" key="1">
    <source>
        <dbReference type="SAM" id="Phobius"/>
    </source>
</evidence>
<reference evidence="2" key="1">
    <citation type="journal article" date="2020" name="Fungal Divers.">
        <title>Resolving the Mortierellaceae phylogeny through synthesis of multi-gene phylogenetics and phylogenomics.</title>
        <authorList>
            <person name="Vandepol N."/>
            <person name="Liber J."/>
            <person name="Desiro A."/>
            <person name="Na H."/>
            <person name="Kennedy M."/>
            <person name="Barry K."/>
            <person name="Grigoriev I.V."/>
            <person name="Miller A.N."/>
            <person name="O'Donnell K."/>
            <person name="Stajich J.E."/>
            <person name="Bonito G."/>
        </authorList>
    </citation>
    <scope>NUCLEOTIDE SEQUENCE</scope>
    <source>
        <strain evidence="2">NRRL 28262</strain>
    </source>
</reference>
<evidence type="ECO:0000313" key="3">
    <source>
        <dbReference type="Proteomes" id="UP001194580"/>
    </source>
</evidence>
<feature type="transmembrane region" description="Helical" evidence="1">
    <location>
        <begin position="60"/>
        <end position="82"/>
    </location>
</feature>
<sequence length="161" mass="18221">MHDTYPLPSTKDCTKRLKAMTSLRYDNKNRLKWSAWTFTYLSAFIPPLIDSYLVQARIEWYTWACLVIMACFLLHYLIMLVIPGEMDGGIATLFLASSVALTAFTTYATYQSYNQGPGTSTGIVTSDLARSRLSYFTTLAGGLLAIISMFIQWQMDRHADD</sequence>